<accession>W3X5N2</accession>
<dbReference type="EMBL" id="KI912113">
    <property type="protein sequence ID" value="ETS80702.1"/>
    <property type="molecule type" value="Genomic_DNA"/>
</dbReference>
<dbReference type="GeneID" id="19273244"/>
<sequence>MGDTVPNVEHGYVLETSDKNNSYAVGYPVGLVPKPLDPDSPGIALPPFVVEVDWPVDNEWHQTSQDFANETGITAYQVGTSYSPFYIYFVEIVTNEHYNYKFYDQTGESYDLDVFVDGDHVIRYNSQQPTIGQISGS</sequence>
<evidence type="ECO:0000313" key="1">
    <source>
        <dbReference type="EMBL" id="ETS80702.1"/>
    </source>
</evidence>
<dbReference type="RefSeq" id="XP_007835003.1">
    <property type="nucleotide sequence ID" value="XM_007836812.1"/>
</dbReference>
<dbReference type="KEGG" id="pfy:PFICI_08231"/>
<dbReference type="AlphaFoldDB" id="W3X5N2"/>
<dbReference type="InParanoid" id="W3X5N2"/>
<keyword evidence="2" id="KW-1185">Reference proteome</keyword>
<dbReference type="Proteomes" id="UP000030651">
    <property type="component" value="Unassembled WGS sequence"/>
</dbReference>
<proteinExistence type="predicted"/>
<dbReference type="OMA" id="DPYAYTF"/>
<dbReference type="HOGENOM" id="CLU_152024_0_0_1"/>
<organism evidence="1 2">
    <name type="scientific">Pestalotiopsis fici (strain W106-1 / CGMCC3.15140)</name>
    <dbReference type="NCBI Taxonomy" id="1229662"/>
    <lineage>
        <taxon>Eukaryota</taxon>
        <taxon>Fungi</taxon>
        <taxon>Dikarya</taxon>
        <taxon>Ascomycota</taxon>
        <taxon>Pezizomycotina</taxon>
        <taxon>Sordariomycetes</taxon>
        <taxon>Xylariomycetidae</taxon>
        <taxon>Amphisphaeriales</taxon>
        <taxon>Sporocadaceae</taxon>
        <taxon>Pestalotiopsis</taxon>
    </lineage>
</organism>
<protein>
    <submittedName>
        <fullName evidence="1">Uncharacterized protein</fullName>
    </submittedName>
</protein>
<reference evidence="2" key="1">
    <citation type="journal article" date="2015" name="BMC Genomics">
        <title>Genomic and transcriptomic analysis of the endophytic fungus Pestalotiopsis fici reveals its lifestyle and high potential for synthesis of natural products.</title>
        <authorList>
            <person name="Wang X."/>
            <person name="Zhang X."/>
            <person name="Liu L."/>
            <person name="Xiang M."/>
            <person name="Wang W."/>
            <person name="Sun X."/>
            <person name="Che Y."/>
            <person name="Guo L."/>
            <person name="Liu G."/>
            <person name="Guo L."/>
            <person name="Wang C."/>
            <person name="Yin W.B."/>
            <person name="Stadler M."/>
            <person name="Zhang X."/>
            <person name="Liu X."/>
        </authorList>
    </citation>
    <scope>NUCLEOTIDE SEQUENCE [LARGE SCALE GENOMIC DNA]</scope>
    <source>
        <strain evidence="2">W106-1 / CGMCC3.15140</strain>
    </source>
</reference>
<gene>
    <name evidence="1" type="ORF">PFICI_08231</name>
</gene>
<name>W3X5N2_PESFW</name>
<dbReference type="eggNOG" id="ENOG502SWZQ">
    <property type="taxonomic scope" value="Eukaryota"/>
</dbReference>
<evidence type="ECO:0000313" key="2">
    <source>
        <dbReference type="Proteomes" id="UP000030651"/>
    </source>
</evidence>
<dbReference type="OrthoDB" id="3200925at2759"/>